<dbReference type="InterPro" id="IPR043157">
    <property type="entry name" value="Dynein_AAA1S"/>
</dbReference>
<evidence type="ECO:0000313" key="2">
    <source>
        <dbReference type="Ensembl" id="ENSFHEP00000004918.1"/>
    </source>
</evidence>
<evidence type="ECO:0000313" key="3">
    <source>
        <dbReference type="Proteomes" id="UP000265000"/>
    </source>
</evidence>
<name>A0A3Q2SWQ1_FUNHE</name>
<reference evidence="2" key="1">
    <citation type="submission" date="2025-08" db="UniProtKB">
        <authorList>
            <consortium name="Ensembl"/>
        </authorList>
    </citation>
    <scope>IDENTIFICATION</scope>
</reference>
<dbReference type="Gene3D" id="1.10.8.710">
    <property type="match status" value="1"/>
</dbReference>
<dbReference type="Proteomes" id="UP000265000">
    <property type="component" value="Unplaced"/>
</dbReference>
<dbReference type="GO" id="GO:0051959">
    <property type="term" value="F:dynein light intermediate chain binding"/>
    <property type="evidence" value="ECO:0007669"/>
    <property type="project" value="InterPro"/>
</dbReference>
<dbReference type="GO" id="GO:0030286">
    <property type="term" value="C:dynein complex"/>
    <property type="evidence" value="ECO:0007669"/>
    <property type="project" value="InterPro"/>
</dbReference>
<dbReference type="PANTHER" id="PTHR45703">
    <property type="entry name" value="DYNEIN HEAVY CHAIN"/>
    <property type="match status" value="1"/>
</dbReference>
<proteinExistence type="predicted"/>
<feature type="domain" description="Dynein heavy chain hydrolytic ATP-binding dynein motor region" evidence="1">
    <location>
        <begin position="1"/>
        <end position="111"/>
    </location>
</feature>
<dbReference type="InterPro" id="IPR026983">
    <property type="entry name" value="DHC"/>
</dbReference>
<dbReference type="GO" id="GO:0005524">
    <property type="term" value="F:ATP binding"/>
    <property type="evidence" value="ECO:0007669"/>
    <property type="project" value="InterPro"/>
</dbReference>
<evidence type="ECO:0000259" key="1">
    <source>
        <dbReference type="Pfam" id="PF12774"/>
    </source>
</evidence>
<protein>
    <recommendedName>
        <fullName evidence="1">Dynein heavy chain hydrolytic ATP-binding dynein motor region domain-containing protein</fullName>
    </recommendedName>
</protein>
<dbReference type="GO" id="GO:0007018">
    <property type="term" value="P:microtubule-based movement"/>
    <property type="evidence" value="ECO:0007669"/>
    <property type="project" value="InterPro"/>
</dbReference>
<dbReference type="Gene3D" id="3.40.50.300">
    <property type="entry name" value="P-loop containing nucleotide triphosphate hydrolases"/>
    <property type="match status" value="1"/>
</dbReference>
<dbReference type="STRING" id="8078.ENSFHEP00000004918"/>
<accession>A0A3Q2SWQ1</accession>
<dbReference type="Pfam" id="PF12774">
    <property type="entry name" value="AAA_6"/>
    <property type="match status" value="1"/>
</dbReference>
<dbReference type="InterPro" id="IPR027417">
    <property type="entry name" value="P-loop_NTPase"/>
</dbReference>
<sequence length="309" mass="33976">MRAVKTVISVAGNLRSDNPDMNELICLQAIRDTSLAQFSQDDLELSSAILMDLFHEAKTAKNVNDYPCSAVQVYDCIVVISEFINKCIQLYRTSVVRHGLMLVGPPASGKTKCYEVLGAALTALEDQPSTEGGVYRAVQISVINPTSISVQQLYGNYSTNSHDYHWKDGILPALLRKGAASVDKKTQWFILDGPLDPGWMDGLNSLLDDSKKLCLSSGEFLHLTDEMSVMFEAQDLAGASPATVSRCGLVYLEPSMLGLLSLTECWLKRVPEALRPYTEQMNSLFSRFLQVREESVCFGPGGSVKTLSF</sequence>
<dbReference type="GO" id="GO:0045505">
    <property type="term" value="F:dynein intermediate chain binding"/>
    <property type="evidence" value="ECO:0007669"/>
    <property type="project" value="InterPro"/>
</dbReference>
<reference evidence="2" key="2">
    <citation type="submission" date="2025-09" db="UniProtKB">
        <authorList>
            <consortium name="Ensembl"/>
        </authorList>
    </citation>
    <scope>IDENTIFICATION</scope>
</reference>
<dbReference type="GeneTree" id="ENSGT00940000154791"/>
<organism evidence="2 3">
    <name type="scientific">Fundulus heteroclitus</name>
    <name type="common">Killifish</name>
    <name type="synonym">Mummichog</name>
    <dbReference type="NCBI Taxonomy" id="8078"/>
    <lineage>
        <taxon>Eukaryota</taxon>
        <taxon>Metazoa</taxon>
        <taxon>Chordata</taxon>
        <taxon>Craniata</taxon>
        <taxon>Vertebrata</taxon>
        <taxon>Euteleostomi</taxon>
        <taxon>Actinopterygii</taxon>
        <taxon>Neopterygii</taxon>
        <taxon>Teleostei</taxon>
        <taxon>Neoteleostei</taxon>
        <taxon>Acanthomorphata</taxon>
        <taxon>Ovalentaria</taxon>
        <taxon>Atherinomorphae</taxon>
        <taxon>Cyprinodontiformes</taxon>
        <taxon>Fundulidae</taxon>
        <taxon>Fundulus</taxon>
    </lineage>
</organism>
<dbReference type="InterPro" id="IPR035699">
    <property type="entry name" value="AAA_6"/>
</dbReference>
<dbReference type="Ensembl" id="ENSFHET00000008045.1">
    <property type="protein sequence ID" value="ENSFHEP00000004918.1"/>
    <property type="gene ID" value="ENSFHEG00000005843.1"/>
</dbReference>
<keyword evidence="3" id="KW-1185">Reference proteome</keyword>
<dbReference type="PANTHER" id="PTHR45703:SF36">
    <property type="entry name" value="DYNEIN HEAVY CHAIN, CYTOPLASMIC"/>
    <property type="match status" value="1"/>
</dbReference>
<dbReference type="SUPFAM" id="SSF52540">
    <property type="entry name" value="P-loop containing nucleoside triphosphate hydrolases"/>
    <property type="match status" value="1"/>
</dbReference>
<dbReference type="AlphaFoldDB" id="A0A3Q2SWQ1"/>